<keyword evidence="2" id="KW-1185">Reference proteome</keyword>
<dbReference type="AlphaFoldDB" id="A0A9P6QW07"/>
<proteinExistence type="predicted"/>
<dbReference type="Proteomes" id="UP000823405">
    <property type="component" value="Unassembled WGS sequence"/>
</dbReference>
<protein>
    <submittedName>
        <fullName evidence="1">Uncharacterized protein</fullName>
    </submittedName>
</protein>
<accession>A0A9P6QW07</accession>
<dbReference type="EMBL" id="JAAAIN010002268">
    <property type="protein sequence ID" value="KAG0295068.1"/>
    <property type="molecule type" value="Genomic_DNA"/>
</dbReference>
<comment type="caution">
    <text evidence="1">The sequence shown here is derived from an EMBL/GenBank/DDBJ whole genome shotgun (WGS) entry which is preliminary data.</text>
</comment>
<gene>
    <name evidence="1" type="ORF">BGZ97_004911</name>
</gene>
<reference evidence="1" key="1">
    <citation type="journal article" date="2020" name="Fungal Divers.">
        <title>Resolving the Mortierellaceae phylogeny through synthesis of multi-gene phylogenetics and phylogenomics.</title>
        <authorList>
            <person name="Vandepol N."/>
            <person name="Liber J."/>
            <person name="Desiro A."/>
            <person name="Na H."/>
            <person name="Kennedy M."/>
            <person name="Barry K."/>
            <person name="Grigoriev I.V."/>
            <person name="Miller A.N."/>
            <person name="O'Donnell K."/>
            <person name="Stajich J.E."/>
            <person name="Bonito G."/>
        </authorList>
    </citation>
    <scope>NUCLEOTIDE SEQUENCE</scope>
    <source>
        <strain evidence="1">NVP60</strain>
    </source>
</reference>
<evidence type="ECO:0000313" key="2">
    <source>
        <dbReference type="Proteomes" id="UP000823405"/>
    </source>
</evidence>
<dbReference type="OrthoDB" id="2444659at2759"/>
<evidence type="ECO:0000313" key="1">
    <source>
        <dbReference type="EMBL" id="KAG0295068.1"/>
    </source>
</evidence>
<organism evidence="1 2">
    <name type="scientific">Linnemannia gamsii</name>
    <dbReference type="NCBI Taxonomy" id="64522"/>
    <lineage>
        <taxon>Eukaryota</taxon>
        <taxon>Fungi</taxon>
        <taxon>Fungi incertae sedis</taxon>
        <taxon>Mucoromycota</taxon>
        <taxon>Mortierellomycotina</taxon>
        <taxon>Mortierellomycetes</taxon>
        <taxon>Mortierellales</taxon>
        <taxon>Mortierellaceae</taxon>
        <taxon>Linnemannia</taxon>
    </lineage>
</organism>
<sequence>MDVADLSCVTTDPESTAFNGYSYAEDYVSTPPKTVVVLVRSNTNPTSPTDFSWSIISKIDSKNLAEPGENTNDVSLTFTISAQGVFAMFAQLKGSGSISYAIRYNPAGNMDPRFGYKGAGDWMNIVIDPAYKPSGKFRAQVSGYVSKGATSTLVPALLPLKGSTISLATVDDATHTLSPVAVWRAVMSGPRFEISLLDFYPSSSPTSGASASTPPCLTAFSLADIDTTMPAYKSFNTTGTEACYTSPSPIVCYNGDSLTLVYGQDSPPVTSSLIFTINDPNNAAWVGPPSIFSGNITAGIDYFVPTGNLANTSSFALLRRERTIYAFVNENGRRKRRIRERYQYL</sequence>
<name>A0A9P6QW07_9FUNG</name>